<evidence type="ECO:0000313" key="1">
    <source>
        <dbReference type="EMBL" id="TSE04892.1"/>
    </source>
</evidence>
<organism evidence="1 2">
    <name type="scientific">Aquimarina algiphila</name>
    <dbReference type="NCBI Taxonomy" id="2047982"/>
    <lineage>
        <taxon>Bacteria</taxon>
        <taxon>Pseudomonadati</taxon>
        <taxon>Bacteroidota</taxon>
        <taxon>Flavobacteriia</taxon>
        <taxon>Flavobacteriales</taxon>
        <taxon>Flavobacteriaceae</taxon>
        <taxon>Aquimarina</taxon>
    </lineage>
</organism>
<accession>A0A554VDI6</accession>
<dbReference type="EMBL" id="VLNR01000069">
    <property type="protein sequence ID" value="TSE04892.1"/>
    <property type="molecule type" value="Genomic_DNA"/>
</dbReference>
<dbReference type="AlphaFoldDB" id="A0A554VDI6"/>
<dbReference type="RefSeq" id="WP_143918305.1">
    <property type="nucleotide sequence ID" value="NZ_CANMIK010000075.1"/>
</dbReference>
<proteinExistence type="predicted"/>
<dbReference type="Proteomes" id="UP000318833">
    <property type="component" value="Unassembled WGS sequence"/>
</dbReference>
<sequence>MTKSVYYSFLLLCIFTSCSKEHLSKTSISFYHWKSEASFNESYTKAIHTARTDKIYLHYFDITTKGRTNGYNTEVFPTYVVKKVSKEYQDFDIVPVVYITNEVFKIKKLDLVGLSGNITKLIHQISTKHFGREIKEIQIDCDWTQSTRNVYFEFLKTLSTQFDIDVTIRLHQIKFKEETGVPPVKKGTLMVYNIGDLKNKQQNSILENTIVKQYINSKTAYPLPLHIGLPLFSQTVVSNMDDKIKIIKNTERLVLENDIHFKKLNEFNFEIVKDTLYKGFYLSKGYTLKLEELTEAEIIASYKTIKESKLQTNDIIFYHLDEQSLLTIDLKKIIEQL</sequence>
<gene>
    <name evidence="1" type="ORF">FOF46_24720</name>
</gene>
<keyword evidence="2" id="KW-1185">Reference proteome</keyword>
<protein>
    <submittedName>
        <fullName evidence="1">Uncharacterized protein</fullName>
    </submittedName>
</protein>
<evidence type="ECO:0000313" key="2">
    <source>
        <dbReference type="Proteomes" id="UP000318833"/>
    </source>
</evidence>
<reference evidence="1 2" key="1">
    <citation type="submission" date="2019-07" db="EMBL/GenBank/DDBJ databases">
        <title>The draft genome sequence of Aquimarina algiphila M91.</title>
        <authorList>
            <person name="Meng X."/>
        </authorList>
    </citation>
    <scope>NUCLEOTIDE SEQUENCE [LARGE SCALE GENOMIC DNA]</scope>
    <source>
        <strain evidence="1 2">M91</strain>
    </source>
</reference>
<dbReference type="OrthoDB" id="634553at2"/>
<comment type="caution">
    <text evidence="1">The sequence shown here is derived from an EMBL/GenBank/DDBJ whole genome shotgun (WGS) entry which is preliminary data.</text>
</comment>
<name>A0A554VDI6_9FLAO</name>
<dbReference type="PROSITE" id="PS51257">
    <property type="entry name" value="PROKAR_LIPOPROTEIN"/>
    <property type="match status" value="1"/>
</dbReference>